<evidence type="ECO:0000256" key="1">
    <source>
        <dbReference type="SAM" id="SignalP"/>
    </source>
</evidence>
<name>A0A318HN16_9MYCO</name>
<feature type="chain" id="PRO_5039728030" evidence="1">
    <location>
        <begin position="25"/>
        <end position="146"/>
    </location>
</feature>
<dbReference type="OrthoDB" id="4218022at2"/>
<evidence type="ECO:0000313" key="3">
    <source>
        <dbReference type="Proteomes" id="UP000247781"/>
    </source>
</evidence>
<dbReference type="AlphaFoldDB" id="A0A318HN16"/>
<accession>A0A318HN16</accession>
<reference evidence="2 3" key="2">
    <citation type="submission" date="2018-06" db="EMBL/GenBank/DDBJ databases">
        <title>Sequencing of bacterial isolates from soil warming experiment in Harvard Forest, Massachusetts, USA.</title>
        <authorList>
            <person name="Deangelis K.PhD."/>
        </authorList>
    </citation>
    <scope>NUCLEOTIDE SEQUENCE [LARGE SCALE GENOMIC DNA]</scope>
    <source>
        <strain evidence="2 3">GAS496</strain>
    </source>
</reference>
<proteinExistence type="predicted"/>
<keyword evidence="1" id="KW-0732">Signal</keyword>
<dbReference type="EMBL" id="QJJU01000001">
    <property type="protein sequence ID" value="PXX13255.1"/>
    <property type="molecule type" value="Genomic_DNA"/>
</dbReference>
<reference evidence="3" key="1">
    <citation type="submission" date="2018-05" db="EMBL/GenBank/DDBJ databases">
        <authorList>
            <person name="Deangelis K."/>
            <person name="Huntemann M."/>
            <person name="Clum A."/>
            <person name="Pillay M."/>
            <person name="Palaniappan K."/>
            <person name="Varghese N."/>
            <person name="Mikhailova N."/>
            <person name="Stamatis D."/>
            <person name="Reddy T."/>
            <person name="Daum C."/>
            <person name="Shapiro N."/>
            <person name="Ivanova N."/>
            <person name="Kyrpides N."/>
            <person name="Woyke T."/>
        </authorList>
    </citation>
    <scope>NUCLEOTIDE SEQUENCE [LARGE SCALE GENOMIC DNA]</scope>
    <source>
        <strain evidence="3">GAS496</strain>
    </source>
</reference>
<protein>
    <submittedName>
        <fullName evidence="2">Uncharacterized protein</fullName>
    </submittedName>
</protein>
<feature type="signal peptide" evidence="1">
    <location>
        <begin position="1"/>
        <end position="24"/>
    </location>
</feature>
<keyword evidence="3" id="KW-1185">Reference proteome</keyword>
<evidence type="ECO:0000313" key="2">
    <source>
        <dbReference type="EMBL" id="PXX13255.1"/>
    </source>
</evidence>
<gene>
    <name evidence="2" type="ORF">C8E89_101408</name>
</gene>
<comment type="caution">
    <text evidence="2">The sequence shown here is derived from an EMBL/GenBank/DDBJ whole genome shotgun (WGS) entry which is preliminary data.</text>
</comment>
<sequence>MRNLRRLLAALAIFAMLAGGISVAAALIFSDKSKPAAIPTATPRTTTPLPPSVPTVKEFTIKVVVTEQKCDPGPGCVYKYTIEPKYIGFHPLPTTPFTVKYEVQGGVQPQPGEFTVEGSQAKIFKDVVLEGPPAAQLQAVVLQVLG</sequence>
<dbReference type="RefSeq" id="WP_110314383.1">
    <property type="nucleotide sequence ID" value="NZ_QJJU01000001.1"/>
</dbReference>
<organism evidence="2 3">
    <name type="scientific">Mycolicibacterium moriokaense</name>
    <dbReference type="NCBI Taxonomy" id="39691"/>
    <lineage>
        <taxon>Bacteria</taxon>
        <taxon>Bacillati</taxon>
        <taxon>Actinomycetota</taxon>
        <taxon>Actinomycetes</taxon>
        <taxon>Mycobacteriales</taxon>
        <taxon>Mycobacteriaceae</taxon>
        <taxon>Mycolicibacterium</taxon>
    </lineage>
</organism>
<dbReference type="Proteomes" id="UP000247781">
    <property type="component" value="Unassembled WGS sequence"/>
</dbReference>